<keyword evidence="3" id="KW-1185">Reference proteome</keyword>
<reference evidence="2 3" key="1">
    <citation type="journal article" date="2022" name="Res Sq">
        <title>Evolution of multicellular longitudinally dividing oral cavity symbionts (Neisseriaceae).</title>
        <authorList>
            <person name="Nyongesa S."/>
            <person name="Weber P."/>
            <person name="Bernet E."/>
            <person name="Pullido F."/>
            <person name="Nieckarz M."/>
            <person name="Delaby M."/>
            <person name="Nieves C."/>
            <person name="Viehboeck T."/>
            <person name="Krause N."/>
            <person name="Rivera-Millot A."/>
            <person name="Nakamura A."/>
            <person name="Vischer N."/>
            <person name="VanNieuwenhze M."/>
            <person name="Brun Y."/>
            <person name="Cava F."/>
            <person name="Bulgheresi S."/>
            <person name="Veyrier F."/>
        </authorList>
    </citation>
    <scope>NUCLEOTIDE SEQUENCE [LARGE SCALE GENOMIC DNA]</scope>
    <source>
        <strain evidence="2 3">SN4</strain>
    </source>
</reference>
<organism evidence="2 3">
    <name type="scientific">Vitreoscilla massiliensis</name>
    <dbReference type="NCBI Taxonomy" id="1689272"/>
    <lineage>
        <taxon>Bacteria</taxon>
        <taxon>Pseudomonadati</taxon>
        <taxon>Pseudomonadota</taxon>
        <taxon>Betaproteobacteria</taxon>
        <taxon>Neisseriales</taxon>
        <taxon>Neisseriaceae</taxon>
        <taxon>Vitreoscilla</taxon>
    </lineage>
</organism>
<protein>
    <submittedName>
        <fullName evidence="2">Uncharacterized protein</fullName>
    </submittedName>
</protein>
<sequence length="129" mass="14169">MRRNWVWVVLAASAMPLQAQVVAEETFFEQGLRACLENSYAAKMVAAARQQGVSRAQLQPILQAMAASKNGDEAEVFAEAVRLSVDEVYAYPIAATTAEKQTFVTDAQANFYQSCVTSFSHKLAQMEAE</sequence>
<dbReference type="EMBL" id="CP091511">
    <property type="protein sequence ID" value="UOO90040.1"/>
    <property type="molecule type" value="Genomic_DNA"/>
</dbReference>
<feature type="signal peptide" evidence="1">
    <location>
        <begin position="1"/>
        <end position="19"/>
    </location>
</feature>
<dbReference type="Proteomes" id="UP000832011">
    <property type="component" value="Chromosome"/>
</dbReference>
<keyword evidence="1" id="KW-0732">Signal</keyword>
<evidence type="ECO:0000256" key="1">
    <source>
        <dbReference type="SAM" id="SignalP"/>
    </source>
</evidence>
<evidence type="ECO:0000313" key="3">
    <source>
        <dbReference type="Proteomes" id="UP000832011"/>
    </source>
</evidence>
<name>A0ABY4E2N7_9NEIS</name>
<feature type="chain" id="PRO_5045582482" evidence="1">
    <location>
        <begin position="20"/>
        <end position="129"/>
    </location>
</feature>
<accession>A0ABY4E2N7</accession>
<evidence type="ECO:0000313" key="2">
    <source>
        <dbReference type="EMBL" id="UOO90040.1"/>
    </source>
</evidence>
<dbReference type="RefSeq" id="WP_058356058.1">
    <property type="nucleotide sequence ID" value="NZ_CABKVG010000008.1"/>
</dbReference>
<proteinExistence type="predicted"/>
<gene>
    <name evidence="2" type="ORF">LVJ82_03360</name>
</gene>